<dbReference type="PANTHER" id="PTHR32119">
    <property type="entry name" value="OROTIDINE 5'-PHOSPHATE DECARBOXYLASE"/>
    <property type="match status" value="1"/>
</dbReference>
<evidence type="ECO:0000313" key="15">
    <source>
        <dbReference type="Proteomes" id="UP000199309"/>
    </source>
</evidence>
<dbReference type="AlphaFoldDB" id="A0A1H0BZQ6"/>
<proteinExistence type="inferred from homology"/>
<dbReference type="NCBIfam" id="TIGR01740">
    <property type="entry name" value="pyrF"/>
    <property type="match status" value="1"/>
</dbReference>
<feature type="binding site" evidence="9 11">
    <location>
        <position position="33"/>
    </location>
    <ligand>
        <name>substrate</name>
    </ligand>
</feature>
<dbReference type="RefSeq" id="WP_091653218.1">
    <property type="nucleotide sequence ID" value="NZ_FNHQ01000061.1"/>
</dbReference>
<evidence type="ECO:0000256" key="8">
    <source>
        <dbReference type="ARBA" id="ARBA00061012"/>
    </source>
</evidence>
<accession>A0A1H0BZQ6</accession>
<dbReference type="CDD" id="cd04725">
    <property type="entry name" value="OMP_decarboxylase_like"/>
    <property type="match status" value="1"/>
</dbReference>
<keyword evidence="6 9" id="KW-0456">Lyase</keyword>
<evidence type="ECO:0000256" key="5">
    <source>
        <dbReference type="ARBA" id="ARBA00022975"/>
    </source>
</evidence>
<evidence type="ECO:0000256" key="11">
    <source>
        <dbReference type="PIRSR" id="PIRSR614732-2"/>
    </source>
</evidence>
<dbReference type="InterPro" id="IPR013785">
    <property type="entry name" value="Aldolase_TIM"/>
</dbReference>
<feature type="binding site" evidence="9 11">
    <location>
        <position position="214"/>
    </location>
    <ligand>
        <name>substrate</name>
    </ligand>
</feature>
<evidence type="ECO:0000256" key="7">
    <source>
        <dbReference type="ARBA" id="ARBA00049157"/>
    </source>
</evidence>
<feature type="binding site" evidence="9 11">
    <location>
        <position position="11"/>
    </location>
    <ligand>
        <name>substrate</name>
    </ligand>
</feature>
<evidence type="ECO:0000256" key="4">
    <source>
        <dbReference type="ARBA" id="ARBA00022793"/>
    </source>
</evidence>
<sequence>MADNRIIAALDVHSLDDMQRIVKMLGENISFYKVGMELFYSAGPDSVRYLKDQGKKVFLDLKVHDIPNTVDQSLRALVRLGADFMTLHGTGGEAMMLAAAEAVKNEAEKLQISSPQLLAVTVLTSFDERSWQQVGGAVPLKDAVKRLAILAKKSGIDGVVASPHEAMDIRKCCGDDFLIVTPGIRPAFAQINDQKRIATPAQALLCGASHLVIGRPIMKASDPALAVEKIIEEIQGV</sequence>
<comment type="catalytic activity">
    <reaction evidence="7 9 12">
        <text>orotidine 5'-phosphate + H(+) = UMP + CO2</text>
        <dbReference type="Rhea" id="RHEA:11596"/>
        <dbReference type="ChEBI" id="CHEBI:15378"/>
        <dbReference type="ChEBI" id="CHEBI:16526"/>
        <dbReference type="ChEBI" id="CHEBI:57538"/>
        <dbReference type="ChEBI" id="CHEBI:57865"/>
        <dbReference type="EC" id="4.1.1.23"/>
    </reaction>
</comment>
<organism evidence="14 15">
    <name type="scientific">Megasphaera paucivorans</name>
    <dbReference type="NCBI Taxonomy" id="349095"/>
    <lineage>
        <taxon>Bacteria</taxon>
        <taxon>Bacillati</taxon>
        <taxon>Bacillota</taxon>
        <taxon>Negativicutes</taxon>
        <taxon>Veillonellales</taxon>
        <taxon>Veillonellaceae</taxon>
        <taxon>Megasphaera</taxon>
    </lineage>
</organism>
<dbReference type="InterPro" id="IPR018089">
    <property type="entry name" value="OMPdecase_AS"/>
</dbReference>
<dbReference type="PROSITE" id="PS00156">
    <property type="entry name" value="OMPDECASE"/>
    <property type="match status" value="1"/>
</dbReference>
<evidence type="ECO:0000256" key="12">
    <source>
        <dbReference type="RuleBase" id="RU000512"/>
    </source>
</evidence>
<feature type="binding site" evidence="9">
    <location>
        <begin position="60"/>
        <end position="69"/>
    </location>
    <ligand>
        <name>substrate</name>
    </ligand>
</feature>
<dbReference type="HAMAP" id="MF_01200_B">
    <property type="entry name" value="OMPdecase_type1_B"/>
    <property type="match status" value="1"/>
</dbReference>
<dbReference type="STRING" id="349095.SAMN05660299_02825"/>
<comment type="subunit">
    <text evidence="3 9">Homodimer.</text>
</comment>
<evidence type="ECO:0000256" key="3">
    <source>
        <dbReference type="ARBA" id="ARBA00011738"/>
    </source>
</evidence>
<dbReference type="Pfam" id="PF00215">
    <property type="entry name" value="OMPdecase"/>
    <property type="match status" value="1"/>
</dbReference>
<dbReference type="GO" id="GO:0005829">
    <property type="term" value="C:cytosol"/>
    <property type="evidence" value="ECO:0007669"/>
    <property type="project" value="TreeGrafter"/>
</dbReference>
<dbReference type="EMBL" id="FNHQ01000061">
    <property type="protein sequence ID" value="SDN51198.1"/>
    <property type="molecule type" value="Genomic_DNA"/>
</dbReference>
<evidence type="ECO:0000259" key="13">
    <source>
        <dbReference type="SMART" id="SM00934"/>
    </source>
</evidence>
<evidence type="ECO:0000256" key="10">
    <source>
        <dbReference type="PIRSR" id="PIRSR614732-1"/>
    </source>
</evidence>
<evidence type="ECO:0000313" key="14">
    <source>
        <dbReference type="EMBL" id="SDN51198.1"/>
    </source>
</evidence>
<feature type="active site" description="For OMPdecase activity" evidence="10">
    <location>
        <position position="65"/>
    </location>
</feature>
<dbReference type="GO" id="GO:0044205">
    <property type="term" value="P:'de novo' UMP biosynthetic process"/>
    <property type="evidence" value="ECO:0007669"/>
    <property type="project" value="UniProtKB-UniRule"/>
</dbReference>
<feature type="binding site" evidence="9 11">
    <location>
        <position position="185"/>
    </location>
    <ligand>
        <name>substrate</name>
    </ligand>
</feature>
<evidence type="ECO:0000256" key="2">
    <source>
        <dbReference type="ARBA" id="ARBA00004861"/>
    </source>
</evidence>
<keyword evidence="15" id="KW-1185">Reference proteome</keyword>
<feature type="active site" description="For OMPdecase activity" evidence="10">
    <location>
        <position position="60"/>
    </location>
</feature>
<reference evidence="14 15" key="1">
    <citation type="submission" date="2016-10" db="EMBL/GenBank/DDBJ databases">
        <authorList>
            <person name="de Groot N.N."/>
        </authorList>
    </citation>
    <scope>NUCLEOTIDE SEQUENCE [LARGE SCALE GENOMIC DNA]</scope>
    <source>
        <strain evidence="14 15">DSM 16981</strain>
    </source>
</reference>
<dbReference type="SUPFAM" id="SSF51366">
    <property type="entry name" value="Ribulose-phoshate binding barrel"/>
    <property type="match status" value="1"/>
</dbReference>
<feature type="binding site" evidence="9 11">
    <location>
        <position position="194"/>
    </location>
    <ligand>
        <name>substrate</name>
    </ligand>
</feature>
<evidence type="ECO:0000256" key="1">
    <source>
        <dbReference type="ARBA" id="ARBA00002356"/>
    </source>
</evidence>
<keyword evidence="5 9" id="KW-0665">Pyrimidine biosynthesis</keyword>
<feature type="active site" description="For OMPdecase activity" evidence="10">
    <location>
        <position position="62"/>
    </location>
</feature>
<gene>
    <name evidence="9" type="primary">pyrF</name>
    <name evidence="14" type="ORF">SAMN05660299_02825</name>
</gene>
<dbReference type="FunFam" id="3.20.20.70:FF:000015">
    <property type="entry name" value="Orotidine 5'-phosphate decarboxylase"/>
    <property type="match status" value="1"/>
</dbReference>
<dbReference type="SMART" id="SM00934">
    <property type="entry name" value="OMPdecase"/>
    <property type="match status" value="1"/>
</dbReference>
<dbReference type="InterPro" id="IPR001754">
    <property type="entry name" value="OMPdeCOase_dom"/>
</dbReference>
<name>A0A1H0BZQ6_9FIRM</name>
<dbReference type="Gene3D" id="3.20.20.70">
    <property type="entry name" value="Aldolase class I"/>
    <property type="match status" value="1"/>
</dbReference>
<comment type="similarity">
    <text evidence="8 9">Belongs to the OMP decarboxylase family. Type 1 subfamily.</text>
</comment>
<protein>
    <recommendedName>
        <fullName evidence="9">Orotidine 5'-phosphate decarboxylase</fullName>
        <ecNumber evidence="9">4.1.1.23</ecNumber>
    </recommendedName>
    <alternativeName>
        <fullName evidence="9">OMP decarboxylase</fullName>
        <shortName evidence="9">OMPDCase</shortName>
        <shortName evidence="9">OMPdecase</shortName>
    </alternativeName>
</protein>
<feature type="active site" description="Proton donor" evidence="9">
    <location>
        <position position="62"/>
    </location>
</feature>
<evidence type="ECO:0000256" key="6">
    <source>
        <dbReference type="ARBA" id="ARBA00023239"/>
    </source>
</evidence>
<dbReference type="PANTHER" id="PTHR32119:SF2">
    <property type="entry name" value="OROTIDINE 5'-PHOSPHATE DECARBOXYLASE"/>
    <property type="match status" value="1"/>
</dbReference>
<dbReference type="Proteomes" id="UP000199309">
    <property type="component" value="Unassembled WGS sequence"/>
</dbReference>
<dbReference type="EC" id="4.1.1.23" evidence="9"/>
<dbReference type="UniPathway" id="UPA00070">
    <property type="reaction ID" value="UER00120"/>
</dbReference>
<dbReference type="GO" id="GO:0006207">
    <property type="term" value="P:'de novo' pyrimidine nucleobase biosynthetic process"/>
    <property type="evidence" value="ECO:0007669"/>
    <property type="project" value="InterPro"/>
</dbReference>
<dbReference type="InterPro" id="IPR011060">
    <property type="entry name" value="RibuloseP-bd_barrel"/>
</dbReference>
<keyword evidence="4 9" id="KW-0210">Decarboxylase</keyword>
<comment type="function">
    <text evidence="1 9">Catalyzes the decarboxylation of orotidine 5'-monophosphate (OMP) to uridine 5'-monophosphate (UMP).</text>
</comment>
<feature type="binding site" evidence="9 11">
    <location>
        <position position="215"/>
    </location>
    <ligand>
        <name>substrate</name>
    </ligand>
</feature>
<dbReference type="InterPro" id="IPR014732">
    <property type="entry name" value="OMPdecase"/>
</dbReference>
<feature type="binding site" evidence="9 11">
    <location>
        <position position="124"/>
    </location>
    <ligand>
        <name>substrate</name>
    </ligand>
</feature>
<feature type="domain" description="Orotidine 5'-phosphate decarboxylase" evidence="13">
    <location>
        <begin position="5"/>
        <end position="230"/>
    </location>
</feature>
<dbReference type="OrthoDB" id="9806203at2"/>
<dbReference type="InterPro" id="IPR047596">
    <property type="entry name" value="OMPdecase_bac"/>
</dbReference>
<dbReference type="GO" id="GO:0004590">
    <property type="term" value="F:orotidine-5'-phosphate decarboxylase activity"/>
    <property type="evidence" value="ECO:0007669"/>
    <property type="project" value="UniProtKB-UniRule"/>
</dbReference>
<dbReference type="NCBIfam" id="NF001273">
    <property type="entry name" value="PRK00230.1"/>
    <property type="match status" value="1"/>
</dbReference>
<evidence type="ECO:0000256" key="9">
    <source>
        <dbReference type="HAMAP-Rule" id="MF_01200"/>
    </source>
</evidence>
<comment type="pathway">
    <text evidence="2 9 12">Pyrimidine metabolism; UMP biosynthesis via de novo pathway; UMP from orotate: step 2/2.</text>
</comment>